<dbReference type="PROSITE" id="PS50841">
    <property type="entry name" value="DIX"/>
    <property type="match status" value="1"/>
</dbReference>
<dbReference type="Gene3D" id="2.40.240.130">
    <property type="match status" value="1"/>
</dbReference>
<feature type="domain" description="DIX" evidence="3">
    <location>
        <begin position="2"/>
        <end position="87"/>
    </location>
</feature>
<protein>
    <recommendedName>
        <fullName evidence="3">DIX domain-containing protein</fullName>
    </recommendedName>
</protein>
<dbReference type="SUPFAM" id="SSF54236">
    <property type="entry name" value="Ubiquitin-like"/>
    <property type="match status" value="1"/>
</dbReference>
<dbReference type="Proteomes" id="UP000008312">
    <property type="component" value="Unassembled WGS sequence"/>
</dbReference>
<feature type="compositionally biased region" description="Basic residues" evidence="2">
    <location>
        <begin position="93"/>
        <end position="110"/>
    </location>
</feature>
<keyword evidence="5" id="KW-1185">Reference proteome</keyword>
<dbReference type="AlphaFoldDB" id="D8M8I1"/>
<dbReference type="InterPro" id="IPR001158">
    <property type="entry name" value="DIX"/>
</dbReference>
<dbReference type="RefSeq" id="XP_012898418.1">
    <property type="nucleotide sequence ID" value="XM_013042964.1"/>
</dbReference>
<accession>D8M8I1</accession>
<evidence type="ECO:0000256" key="1">
    <source>
        <dbReference type="ARBA" id="ARBA00022687"/>
    </source>
</evidence>
<dbReference type="Pfam" id="PF00778">
    <property type="entry name" value="DIX"/>
    <property type="match status" value="1"/>
</dbReference>
<dbReference type="InParanoid" id="D8M8I1"/>
<reference evidence="4" key="1">
    <citation type="submission" date="2010-02" db="EMBL/GenBank/DDBJ databases">
        <title>Sequencing and annotation of the Blastocystis hominis genome.</title>
        <authorList>
            <person name="Wincker P."/>
        </authorList>
    </citation>
    <scope>NUCLEOTIDE SEQUENCE</scope>
    <source>
        <strain evidence="4">Singapore isolate B</strain>
    </source>
</reference>
<dbReference type="OrthoDB" id="10007451at2759"/>
<dbReference type="InterPro" id="IPR029071">
    <property type="entry name" value="Ubiquitin-like_domsf"/>
</dbReference>
<organism evidence="4">
    <name type="scientific">Blastocystis hominis</name>
    <dbReference type="NCBI Taxonomy" id="12968"/>
    <lineage>
        <taxon>Eukaryota</taxon>
        <taxon>Sar</taxon>
        <taxon>Stramenopiles</taxon>
        <taxon>Bigyra</taxon>
        <taxon>Opalozoa</taxon>
        <taxon>Opalinata</taxon>
        <taxon>Blastocystidae</taxon>
        <taxon>Blastocystis</taxon>
    </lineage>
</organism>
<evidence type="ECO:0000313" key="4">
    <source>
        <dbReference type="EMBL" id="CBK24370.2"/>
    </source>
</evidence>
<name>D8M8I1_BLAHO</name>
<dbReference type="OMA" id="EDFLHNI"/>
<feature type="compositionally biased region" description="Polar residues" evidence="2">
    <location>
        <begin position="150"/>
        <end position="160"/>
    </location>
</feature>
<dbReference type="EMBL" id="FN668683">
    <property type="protein sequence ID" value="CBK24370.2"/>
    <property type="molecule type" value="Genomic_DNA"/>
</dbReference>
<feature type="region of interest" description="Disordered" evidence="2">
    <location>
        <begin position="88"/>
        <end position="183"/>
    </location>
</feature>
<sequence length="183" mass="20813">MSKKTSVLYYIPEDGDEADHPNVMTLDKNASQVTLKDIREAFPIPGTYYFRFKRTFKNSWIWFDVTEDSEVVPKFDGLIFVKATRLPASAAPKKSKPSVKKPASRPKPTKPAKQEPKKELEEDFLHNIEMPSSTPEFVEPQQPEIDFFSPASNTSNTPVNNDVFGEYDFPTAKPVDPWDAIKI</sequence>
<feature type="compositionally biased region" description="Basic and acidic residues" evidence="2">
    <location>
        <begin position="112"/>
        <end position="126"/>
    </location>
</feature>
<gene>
    <name evidence="4" type="ORF">GSBLH_T00006766001</name>
</gene>
<dbReference type="GO" id="GO:0016055">
    <property type="term" value="P:Wnt signaling pathway"/>
    <property type="evidence" value="ECO:0007669"/>
    <property type="project" value="UniProtKB-KW"/>
</dbReference>
<evidence type="ECO:0000313" key="5">
    <source>
        <dbReference type="Proteomes" id="UP000008312"/>
    </source>
</evidence>
<dbReference type="PANTHER" id="PTHR42509">
    <property type="entry name" value="DIX DOMAIN-CONTAINING PROTEIN"/>
    <property type="match status" value="1"/>
</dbReference>
<keyword evidence="1" id="KW-0879">Wnt signaling pathway</keyword>
<proteinExistence type="predicted"/>
<dbReference type="GeneID" id="24922890"/>
<dbReference type="PANTHER" id="PTHR42509:SF1">
    <property type="entry name" value="DIX DOMAIN-CONTAINING PROTEIN"/>
    <property type="match status" value="1"/>
</dbReference>
<evidence type="ECO:0000259" key="3">
    <source>
        <dbReference type="PROSITE" id="PS50841"/>
    </source>
</evidence>
<dbReference type="InterPro" id="IPR038207">
    <property type="entry name" value="DIX_dom_sf"/>
</dbReference>
<evidence type="ECO:0000256" key="2">
    <source>
        <dbReference type="SAM" id="MobiDB-lite"/>
    </source>
</evidence>